<organism evidence="2 3">
    <name type="scientific">Talaromyces islandicus</name>
    <name type="common">Penicillium islandicum</name>
    <dbReference type="NCBI Taxonomy" id="28573"/>
    <lineage>
        <taxon>Eukaryota</taxon>
        <taxon>Fungi</taxon>
        <taxon>Dikarya</taxon>
        <taxon>Ascomycota</taxon>
        <taxon>Pezizomycotina</taxon>
        <taxon>Eurotiomycetes</taxon>
        <taxon>Eurotiomycetidae</taxon>
        <taxon>Eurotiales</taxon>
        <taxon>Trichocomaceae</taxon>
        <taxon>Talaromyces</taxon>
        <taxon>Talaromyces sect. Islandici</taxon>
    </lineage>
</organism>
<dbReference type="AlphaFoldDB" id="A0A0U1M513"/>
<dbReference type="Proteomes" id="UP000054383">
    <property type="component" value="Unassembled WGS sequence"/>
</dbReference>
<dbReference type="Pfam" id="PF26163">
    <property type="entry name" value="mS26"/>
    <property type="match status" value="1"/>
</dbReference>
<gene>
    <name evidence="2" type="ORF">PISL3812_07161</name>
</gene>
<name>A0A0U1M513_TALIS</name>
<dbReference type="OMA" id="WNLGPPP"/>
<protein>
    <submittedName>
        <fullName evidence="2">Uncharacterized protein</fullName>
    </submittedName>
</protein>
<dbReference type="EMBL" id="CVMT01000007">
    <property type="protein sequence ID" value="CRG90120.1"/>
    <property type="molecule type" value="Genomic_DNA"/>
</dbReference>
<evidence type="ECO:0000313" key="3">
    <source>
        <dbReference type="Proteomes" id="UP000054383"/>
    </source>
</evidence>
<sequence>MSLSRSCRTARVQARSFSVSSKLRVGPESPNYIEIPRTLQPDLPSKPQVKGTLPVPREIFPPRRADKATWAYITAATPEPSNQKPVKEDDPNAEAIEWKRKMAELRRANFREGIVELYKRKLETDASMTGRSAAKQARRQRVFNQPPREDERLTRPTVVKAMEPTQRSILPDPNREERIAASQQRVSEKQLRKSVTRQEDLHTLYMNARTFITTEAQLDKEIEAKFSENGGREWNSDTGAGNNVWAKGAPPSIQDIVRNQTTSDSGRWRVEQERMRKVVEELTGGKM</sequence>
<proteinExistence type="predicted"/>
<reference evidence="2 3" key="1">
    <citation type="submission" date="2015-04" db="EMBL/GenBank/DDBJ databases">
        <authorList>
            <person name="Syromyatnikov M.Y."/>
            <person name="Popov V.N."/>
        </authorList>
    </citation>
    <scope>NUCLEOTIDE SEQUENCE [LARGE SCALE GENOMIC DNA]</scope>
    <source>
        <strain evidence="2">WF-38-12</strain>
    </source>
</reference>
<dbReference type="InterPro" id="IPR058940">
    <property type="entry name" value="mS26_fungi"/>
</dbReference>
<dbReference type="OrthoDB" id="5223508at2759"/>
<feature type="region of interest" description="Disordered" evidence="1">
    <location>
        <begin position="127"/>
        <end position="150"/>
    </location>
</feature>
<dbReference type="STRING" id="28573.A0A0U1M513"/>
<accession>A0A0U1M513</accession>
<evidence type="ECO:0000256" key="1">
    <source>
        <dbReference type="SAM" id="MobiDB-lite"/>
    </source>
</evidence>
<feature type="region of interest" description="Disordered" evidence="1">
    <location>
        <begin position="229"/>
        <end position="252"/>
    </location>
</feature>
<dbReference type="CDD" id="cd23703">
    <property type="entry name" value="mS26_PET12"/>
    <property type="match status" value="1"/>
</dbReference>
<evidence type="ECO:0000313" key="2">
    <source>
        <dbReference type="EMBL" id="CRG90120.1"/>
    </source>
</evidence>
<keyword evidence="3" id="KW-1185">Reference proteome</keyword>
<feature type="region of interest" description="Disordered" evidence="1">
    <location>
        <begin position="37"/>
        <end position="60"/>
    </location>
</feature>